<evidence type="ECO:0000313" key="2">
    <source>
        <dbReference type="EMBL" id="RCV27128.1"/>
    </source>
</evidence>
<evidence type="ECO:0000256" key="1">
    <source>
        <dbReference type="SAM" id="MobiDB-lite"/>
    </source>
</evidence>
<dbReference type="EMBL" id="CM003532">
    <property type="protein sequence ID" value="RCV27128.1"/>
    <property type="molecule type" value="Genomic_DNA"/>
</dbReference>
<name>A0A368RAN3_SETIT</name>
<feature type="compositionally biased region" description="Pro residues" evidence="1">
    <location>
        <begin position="57"/>
        <end position="66"/>
    </location>
</feature>
<feature type="region of interest" description="Disordered" evidence="1">
    <location>
        <begin position="258"/>
        <end position="310"/>
    </location>
</feature>
<sequence>MPLPRISNLSPQMISQAGVLEKQFPMRLVQLKHSRTTATATQPRQCRRHASTRHATVPPPPFPSPPSTAAHVTRACTSLPTPRVRLPFHRHMACRALLLTARTSRPRTSRPLRASRLRAPPGRAPPDRRALSRPCSSWPPRAPPGCRISLSAGAPSFAHAGCPAFIRARPPPTENPLAAGVHLEDDLVGDSREEDVRSKLPLIDSSMVASCRCRRLVALRRDALWTTDLGRGGRIHPRQGRIRAATWHLASSRPGVVLEGRWPAPPPPSSGAVRASGDSSSGSEVGTRGGGGGLTTARGAARVARGEGDAGPSRMYKYNFLSTEASLQYLANFGSCLSICSIQSNMEGLPTY</sequence>
<organism evidence="2">
    <name type="scientific">Setaria italica</name>
    <name type="common">Foxtail millet</name>
    <name type="synonym">Panicum italicum</name>
    <dbReference type="NCBI Taxonomy" id="4555"/>
    <lineage>
        <taxon>Eukaryota</taxon>
        <taxon>Viridiplantae</taxon>
        <taxon>Streptophyta</taxon>
        <taxon>Embryophyta</taxon>
        <taxon>Tracheophyta</taxon>
        <taxon>Spermatophyta</taxon>
        <taxon>Magnoliopsida</taxon>
        <taxon>Liliopsida</taxon>
        <taxon>Poales</taxon>
        <taxon>Poaceae</taxon>
        <taxon>PACMAD clade</taxon>
        <taxon>Panicoideae</taxon>
        <taxon>Panicodae</taxon>
        <taxon>Paniceae</taxon>
        <taxon>Cenchrinae</taxon>
        <taxon>Setaria</taxon>
    </lineage>
</organism>
<feature type="region of interest" description="Disordered" evidence="1">
    <location>
        <begin position="100"/>
        <end position="138"/>
    </location>
</feature>
<feature type="compositionally biased region" description="Basic residues" evidence="1">
    <location>
        <begin position="104"/>
        <end position="116"/>
    </location>
</feature>
<feature type="region of interest" description="Disordered" evidence="1">
    <location>
        <begin position="34"/>
        <end position="70"/>
    </location>
</feature>
<proteinExistence type="predicted"/>
<dbReference type="AlphaFoldDB" id="A0A368RAN3"/>
<reference evidence="2" key="1">
    <citation type="journal article" date="2012" name="Nat. Biotechnol.">
        <title>Reference genome sequence of the model plant Setaria.</title>
        <authorList>
            <person name="Bennetzen J.L."/>
            <person name="Schmutz J."/>
            <person name="Wang H."/>
            <person name="Percifield R."/>
            <person name="Hawkins J."/>
            <person name="Pontaroli A.C."/>
            <person name="Estep M."/>
            <person name="Feng L."/>
            <person name="Vaughn J.N."/>
            <person name="Grimwood J."/>
            <person name="Jenkins J."/>
            <person name="Barry K."/>
            <person name="Lindquist E."/>
            <person name="Hellsten U."/>
            <person name="Deshpande S."/>
            <person name="Wang X."/>
            <person name="Wu X."/>
            <person name="Mitros T."/>
            <person name="Triplett J."/>
            <person name="Yang X."/>
            <person name="Ye C.Y."/>
            <person name="Mauro-Herrera M."/>
            <person name="Wang L."/>
            <person name="Li P."/>
            <person name="Sharma M."/>
            <person name="Sharma R."/>
            <person name="Ronald P.C."/>
            <person name="Panaud O."/>
            <person name="Kellogg E.A."/>
            <person name="Brutnell T.P."/>
            <person name="Doust A.N."/>
            <person name="Tuskan G.A."/>
            <person name="Rokhsar D."/>
            <person name="Devos K.M."/>
        </authorList>
    </citation>
    <scope>NUCLEOTIDE SEQUENCE [LARGE SCALE GENOMIC DNA]</scope>
    <source>
        <strain evidence="2">Yugu1</strain>
    </source>
</reference>
<protein>
    <submittedName>
        <fullName evidence="2">Uncharacterized protein</fullName>
    </submittedName>
</protein>
<reference evidence="2" key="2">
    <citation type="submission" date="2015-07" db="EMBL/GenBank/DDBJ databases">
        <authorList>
            <person name="Noorani M."/>
        </authorList>
    </citation>
    <scope>NUCLEOTIDE SEQUENCE</scope>
    <source>
        <strain evidence="2">Yugu1</strain>
    </source>
</reference>
<gene>
    <name evidence="2" type="ORF">SETIT_5G300200v2</name>
</gene>
<accession>A0A368RAN3</accession>